<reference evidence="1" key="1">
    <citation type="submission" date="2021-02" db="EMBL/GenBank/DDBJ databases">
        <authorList>
            <person name="Nowell W R."/>
        </authorList>
    </citation>
    <scope>NUCLEOTIDE SEQUENCE</scope>
</reference>
<dbReference type="EMBL" id="CAJOBC010082377">
    <property type="protein sequence ID" value="CAF4285297.1"/>
    <property type="molecule type" value="Genomic_DNA"/>
</dbReference>
<evidence type="ECO:0008006" key="4">
    <source>
        <dbReference type="Google" id="ProtNLM"/>
    </source>
</evidence>
<dbReference type="OrthoDB" id="2130667at2759"/>
<accession>A0A815KJI6</accession>
<dbReference type="InterPro" id="IPR009003">
    <property type="entry name" value="Peptidase_S1_PA"/>
</dbReference>
<dbReference type="SUPFAM" id="SSF50494">
    <property type="entry name" value="Trypsin-like serine proteases"/>
    <property type="match status" value="1"/>
</dbReference>
<comment type="caution">
    <text evidence="1">The sequence shown here is derived from an EMBL/GenBank/DDBJ whole genome shotgun (WGS) entry which is preliminary data.</text>
</comment>
<dbReference type="InterPro" id="IPR043504">
    <property type="entry name" value="Peptidase_S1_PA_chymotrypsin"/>
</dbReference>
<name>A0A815KJI6_9BILA</name>
<protein>
    <recommendedName>
        <fullName evidence="4">Serine protease</fullName>
    </recommendedName>
</protein>
<dbReference type="Pfam" id="PF13365">
    <property type="entry name" value="Trypsin_2"/>
    <property type="match status" value="1"/>
</dbReference>
<dbReference type="Proteomes" id="UP000681722">
    <property type="component" value="Unassembled WGS sequence"/>
</dbReference>
<dbReference type="EMBL" id="CAJNOQ010016969">
    <property type="protein sequence ID" value="CAF1390685.1"/>
    <property type="molecule type" value="Genomic_DNA"/>
</dbReference>
<evidence type="ECO:0000313" key="3">
    <source>
        <dbReference type="Proteomes" id="UP000663829"/>
    </source>
</evidence>
<evidence type="ECO:0000313" key="1">
    <source>
        <dbReference type="EMBL" id="CAF1390685.1"/>
    </source>
</evidence>
<dbReference type="Gene3D" id="2.40.10.10">
    <property type="entry name" value="Trypsin-like serine proteases"/>
    <property type="match status" value="1"/>
</dbReference>
<keyword evidence="3" id="KW-1185">Reference proteome</keyword>
<dbReference type="AlphaFoldDB" id="A0A815KJI6"/>
<sequence>MIRSKHETSFERAFINARTNQIKRNIPFTVSYTGKIILVPESDMTIDLPIREQLQFLSKYIVKICVEYEHDFTTIRLGGSGLIIDGQYIISAAHVFNPLRDNERQIPYQKIKFASLTLASDHLFVSSNEHVFEAEMVFRGVSDNGLQPENVCSVDEDFAILRICDYDDVKNKLFLTNQSNYCPPRVLNKEELKLNSQLFLLSYCGVVRKIEDVEYYEYCSQYPAYTRENLNCAMYPDHKSVSVGKCLESGNDFFSHDCPSLRGSSGGAIFDINGRFVGLHTGVKPDDIHYNIQGKKRLQPDALNQAFAAYSSRLKQCIESKMTWK</sequence>
<organism evidence="1 3">
    <name type="scientific">Didymodactylos carnosus</name>
    <dbReference type="NCBI Taxonomy" id="1234261"/>
    <lineage>
        <taxon>Eukaryota</taxon>
        <taxon>Metazoa</taxon>
        <taxon>Spiralia</taxon>
        <taxon>Gnathifera</taxon>
        <taxon>Rotifera</taxon>
        <taxon>Eurotatoria</taxon>
        <taxon>Bdelloidea</taxon>
        <taxon>Philodinida</taxon>
        <taxon>Philodinidae</taxon>
        <taxon>Didymodactylos</taxon>
    </lineage>
</organism>
<gene>
    <name evidence="1" type="ORF">GPM918_LOCUS32778</name>
    <name evidence="2" type="ORF">SRO942_LOCUS33453</name>
</gene>
<dbReference type="Proteomes" id="UP000663829">
    <property type="component" value="Unassembled WGS sequence"/>
</dbReference>
<evidence type="ECO:0000313" key="2">
    <source>
        <dbReference type="EMBL" id="CAF4285297.1"/>
    </source>
</evidence>
<proteinExistence type="predicted"/>